<accession>A0ABN2YBU7</accession>
<sequence length="56" mass="6055">MAQSLPSPQEPGSSNAGKARMSEQMMAHRPNMVPPREQMTGNIGGQRVESTRFVGV</sequence>
<comment type="caution">
    <text evidence="2">The sequence shown here is derived from an EMBL/GenBank/DDBJ whole genome shotgun (WGS) entry which is preliminary data.</text>
</comment>
<keyword evidence="3" id="KW-1185">Reference proteome</keyword>
<feature type="region of interest" description="Disordered" evidence="1">
    <location>
        <begin position="1"/>
        <end position="56"/>
    </location>
</feature>
<evidence type="ECO:0000313" key="2">
    <source>
        <dbReference type="EMBL" id="GAA2123391.1"/>
    </source>
</evidence>
<protein>
    <submittedName>
        <fullName evidence="2">Uncharacterized protein</fullName>
    </submittedName>
</protein>
<dbReference type="EMBL" id="BAAAQA010000034">
    <property type="protein sequence ID" value="GAA2123391.1"/>
    <property type="molecule type" value="Genomic_DNA"/>
</dbReference>
<feature type="compositionally biased region" description="Polar residues" evidence="1">
    <location>
        <begin position="1"/>
        <end position="16"/>
    </location>
</feature>
<evidence type="ECO:0000256" key="1">
    <source>
        <dbReference type="SAM" id="MobiDB-lite"/>
    </source>
</evidence>
<proteinExistence type="predicted"/>
<name>A0ABN2YBU7_9MICC</name>
<evidence type="ECO:0000313" key="3">
    <source>
        <dbReference type="Proteomes" id="UP001500166"/>
    </source>
</evidence>
<reference evidence="2 3" key="1">
    <citation type="journal article" date="2019" name="Int. J. Syst. Evol. Microbiol.">
        <title>The Global Catalogue of Microorganisms (GCM) 10K type strain sequencing project: providing services to taxonomists for standard genome sequencing and annotation.</title>
        <authorList>
            <consortium name="The Broad Institute Genomics Platform"/>
            <consortium name="The Broad Institute Genome Sequencing Center for Infectious Disease"/>
            <person name="Wu L."/>
            <person name="Ma J."/>
        </authorList>
    </citation>
    <scope>NUCLEOTIDE SEQUENCE [LARGE SCALE GENOMIC DNA]</scope>
    <source>
        <strain evidence="2 3">JCM 15914</strain>
    </source>
</reference>
<organism evidence="2 3">
    <name type="scientific">Kocuria atrinae</name>
    <dbReference type="NCBI Taxonomy" id="592377"/>
    <lineage>
        <taxon>Bacteria</taxon>
        <taxon>Bacillati</taxon>
        <taxon>Actinomycetota</taxon>
        <taxon>Actinomycetes</taxon>
        <taxon>Micrococcales</taxon>
        <taxon>Micrococcaceae</taxon>
        <taxon>Kocuria</taxon>
    </lineage>
</organism>
<gene>
    <name evidence="2" type="ORF">GCM10009824_27240</name>
</gene>
<dbReference type="Proteomes" id="UP001500166">
    <property type="component" value="Unassembled WGS sequence"/>
</dbReference>